<keyword evidence="1" id="KW-1133">Transmembrane helix</keyword>
<dbReference type="OrthoDB" id="345501at2759"/>
<name>A0A6P6RT44_9EIME</name>
<protein>
    <submittedName>
        <fullName evidence="3">Uncharacterized protein LOC113146798</fullName>
    </submittedName>
</protein>
<dbReference type="RefSeq" id="XP_026190991.1">
    <property type="nucleotide sequence ID" value="XM_026335206.1"/>
</dbReference>
<organism evidence="2 3">
    <name type="scientific">Cyclospora cayetanensis</name>
    <dbReference type="NCBI Taxonomy" id="88456"/>
    <lineage>
        <taxon>Eukaryota</taxon>
        <taxon>Sar</taxon>
        <taxon>Alveolata</taxon>
        <taxon>Apicomplexa</taxon>
        <taxon>Conoidasida</taxon>
        <taxon>Coccidia</taxon>
        <taxon>Eucoccidiorida</taxon>
        <taxon>Eimeriorina</taxon>
        <taxon>Eimeriidae</taxon>
        <taxon>Cyclospora</taxon>
    </lineage>
</organism>
<gene>
    <name evidence="3" type="primary">LOC113146798</name>
</gene>
<feature type="transmembrane region" description="Helical" evidence="1">
    <location>
        <begin position="141"/>
        <end position="159"/>
    </location>
</feature>
<evidence type="ECO:0000256" key="1">
    <source>
        <dbReference type="SAM" id="Phobius"/>
    </source>
</evidence>
<dbReference type="GeneID" id="113146798"/>
<keyword evidence="1" id="KW-0472">Membrane</keyword>
<dbReference type="AlphaFoldDB" id="A0A6P6RT44"/>
<dbReference type="Proteomes" id="UP000515125">
    <property type="component" value="Unplaced"/>
</dbReference>
<evidence type="ECO:0000313" key="2">
    <source>
        <dbReference type="Proteomes" id="UP000515125"/>
    </source>
</evidence>
<feature type="transmembrane region" description="Helical" evidence="1">
    <location>
        <begin position="94"/>
        <end position="120"/>
    </location>
</feature>
<evidence type="ECO:0000313" key="3">
    <source>
        <dbReference type="RefSeq" id="XP_026190991.1"/>
    </source>
</evidence>
<accession>A0A6P6RT44</accession>
<keyword evidence="1" id="KW-0812">Transmembrane</keyword>
<proteinExistence type="predicted"/>
<reference evidence="3" key="1">
    <citation type="submission" date="2025-08" db="UniProtKB">
        <authorList>
            <consortium name="RefSeq"/>
        </authorList>
    </citation>
    <scope>IDENTIFICATION</scope>
</reference>
<keyword evidence="2" id="KW-1185">Reference proteome</keyword>
<sequence length="226" mass="24117">MAATGIYLFGLKNTSFAVAWPQPFPRAESAHGSTPSWVLPVNSFWFQGNNQQTVNPSLLVVSPPMEGPGLGTSPAATAVAKWASLTHPLGASSWGLLALALSLPPLADLLCWSVGFWFFLSGDVRQQQLFSMTVAATMPKHIVVYLFFLVNGASLRVAFFGMVELLAVAALKLLLCTLAAMYASRIESPESPSSTSTKESDLLSSIAKECEEAADVCNCHPFEGCS</sequence>